<feature type="non-terminal residue" evidence="1">
    <location>
        <position position="1"/>
    </location>
</feature>
<dbReference type="Proteomes" id="UP000240883">
    <property type="component" value="Unassembled WGS sequence"/>
</dbReference>
<name>A0A2T2NK52_CORCC</name>
<dbReference type="EMBL" id="KZ678136">
    <property type="protein sequence ID" value="PSN65807.1"/>
    <property type="molecule type" value="Genomic_DNA"/>
</dbReference>
<evidence type="ECO:0000313" key="2">
    <source>
        <dbReference type="Proteomes" id="UP000240883"/>
    </source>
</evidence>
<gene>
    <name evidence="1" type="ORF">BS50DRAFT_668335</name>
</gene>
<organism evidence="1 2">
    <name type="scientific">Corynespora cassiicola Philippines</name>
    <dbReference type="NCBI Taxonomy" id="1448308"/>
    <lineage>
        <taxon>Eukaryota</taxon>
        <taxon>Fungi</taxon>
        <taxon>Dikarya</taxon>
        <taxon>Ascomycota</taxon>
        <taxon>Pezizomycotina</taxon>
        <taxon>Dothideomycetes</taxon>
        <taxon>Pleosporomycetidae</taxon>
        <taxon>Pleosporales</taxon>
        <taxon>Corynesporascaceae</taxon>
        <taxon>Corynespora</taxon>
    </lineage>
</organism>
<dbReference type="AlphaFoldDB" id="A0A2T2NK52"/>
<sequence>LGTALLQVTSLLSPPPPLLLHNIFQFRILAQNFRIHLQNHGMLSKQQRVLLQELGVLAQHARMLAKHHYHGFRYLLLEREDIHRCVASFQCRRRACEAGIHTLPSHLGPFKSPSGRSLL</sequence>
<accession>A0A2T2NK52</accession>
<proteinExistence type="predicted"/>
<keyword evidence="2" id="KW-1185">Reference proteome</keyword>
<evidence type="ECO:0000313" key="1">
    <source>
        <dbReference type="EMBL" id="PSN65807.1"/>
    </source>
</evidence>
<reference evidence="1 2" key="1">
    <citation type="journal article" date="2018" name="Front. Microbiol.">
        <title>Genome-Wide Analysis of Corynespora cassiicola Leaf Fall Disease Putative Effectors.</title>
        <authorList>
            <person name="Lopez D."/>
            <person name="Ribeiro S."/>
            <person name="Label P."/>
            <person name="Fumanal B."/>
            <person name="Venisse J.S."/>
            <person name="Kohler A."/>
            <person name="de Oliveira R.R."/>
            <person name="Labutti K."/>
            <person name="Lipzen A."/>
            <person name="Lail K."/>
            <person name="Bauer D."/>
            <person name="Ohm R.A."/>
            <person name="Barry K.W."/>
            <person name="Spatafora J."/>
            <person name="Grigoriev I.V."/>
            <person name="Martin F.M."/>
            <person name="Pujade-Renaud V."/>
        </authorList>
    </citation>
    <scope>NUCLEOTIDE SEQUENCE [LARGE SCALE GENOMIC DNA]</scope>
    <source>
        <strain evidence="1 2">Philippines</strain>
    </source>
</reference>
<protein>
    <submittedName>
        <fullName evidence="1">Uncharacterized protein</fullName>
    </submittedName>
</protein>